<dbReference type="PROSITE" id="PS50235">
    <property type="entry name" value="USP_3"/>
    <property type="match status" value="1"/>
</dbReference>
<name>A0ABR2MWL2_9ASPA</name>
<sequence length="671" mass="74951">MGKHLGQRNLVMGLQMAWKTSASEWRRPPIGLKNFGNSCYLNSVLQCLTYTPPLAQFCLSSEHSSLCKRLLANKEECPFCILERQIARSLKLDGHLDAPSKVQKCLNLFAENFRWGRQEDAHEFLRYVIDSCHNTCLKLLKHRSTPCNGSTFNGNGVTPNGTLQKEDASDASTIMNQIFGGSLLSQVKCLSCKGESNKTDEIMDISLDLFESNSLRDALSKFFRAEVLDGSNKYSCQRCKKLSVAKKQMFIIRAPNVLVIQLKRFEGVHGGKINRNIEFEEMLELSNYVYKSSQESEPKYNLFGSIVHAGYSPESGHYYAYIKDAYGRWYCCNDAHVSLSSTQEVLSEKVYILFYLRCNQHQKSNKTGSSCNRVKPTVSRQNDASTCEISAETTKSLAIKNNGILSSTNNVLPLPKNGSLSATPQFKPLSSNSFETSRTISNGDEKLVVHDNKRSNEAKRSPAVEKAMLQSRSCVEPKCTDNLRYSYVDSEGSTSLKNNGLHSLSNTNGRCISPLNSSHENNASCNLRTGGKDPSFEHSSGIQCSLMSAKRKLHEDEQADDLVSSAKQCSILPSKDMNHSLEELNKFKEFLASEALSGLRSCDWFGMVHDFMRSGKRSRTQEAGPPNNTELKEELINGARENFISQIPVSLKGRLIELLKSFSQSHSLLDI</sequence>
<evidence type="ECO:0000256" key="5">
    <source>
        <dbReference type="ARBA" id="ARBA00022786"/>
    </source>
</evidence>
<dbReference type="InterPro" id="IPR038765">
    <property type="entry name" value="Papain-like_cys_pep_sf"/>
</dbReference>
<dbReference type="InterPro" id="IPR028889">
    <property type="entry name" value="USP"/>
</dbReference>
<dbReference type="InterPro" id="IPR018200">
    <property type="entry name" value="USP_CS"/>
</dbReference>
<evidence type="ECO:0000256" key="4">
    <source>
        <dbReference type="ARBA" id="ARBA00022670"/>
    </source>
</evidence>
<keyword evidence="6 10" id="KW-0378">Hydrolase</keyword>
<comment type="caution">
    <text evidence="10">The sequence shown here is derived from an EMBL/GenBank/DDBJ whole genome shotgun (WGS) entry which is preliminary data.</text>
</comment>
<keyword evidence="5" id="KW-0833">Ubl conjugation pathway</keyword>
<keyword evidence="7" id="KW-0788">Thiol protease</keyword>
<evidence type="ECO:0000259" key="9">
    <source>
        <dbReference type="PROSITE" id="PS50235"/>
    </source>
</evidence>
<evidence type="ECO:0000313" key="11">
    <source>
        <dbReference type="Proteomes" id="UP001412067"/>
    </source>
</evidence>
<dbReference type="GO" id="GO:0016787">
    <property type="term" value="F:hydrolase activity"/>
    <property type="evidence" value="ECO:0007669"/>
    <property type="project" value="UniProtKB-KW"/>
</dbReference>
<evidence type="ECO:0000256" key="3">
    <source>
        <dbReference type="ARBA" id="ARBA00012759"/>
    </source>
</evidence>
<feature type="compositionally biased region" description="Polar residues" evidence="8">
    <location>
        <begin position="420"/>
        <end position="442"/>
    </location>
</feature>
<evidence type="ECO:0000256" key="2">
    <source>
        <dbReference type="ARBA" id="ARBA00009085"/>
    </source>
</evidence>
<protein>
    <recommendedName>
        <fullName evidence="3">ubiquitinyl hydrolase 1</fullName>
        <ecNumber evidence="3">3.4.19.12</ecNumber>
    </recommendedName>
</protein>
<comment type="catalytic activity">
    <reaction evidence="1">
        <text>Thiol-dependent hydrolysis of ester, thioester, amide, peptide and isopeptide bonds formed by the C-terminal Gly of ubiquitin (a 76-residue protein attached to proteins as an intracellular targeting signal).</text>
        <dbReference type="EC" id="3.4.19.12"/>
    </reaction>
</comment>
<organism evidence="10 11">
    <name type="scientific">Platanthera guangdongensis</name>
    <dbReference type="NCBI Taxonomy" id="2320717"/>
    <lineage>
        <taxon>Eukaryota</taxon>
        <taxon>Viridiplantae</taxon>
        <taxon>Streptophyta</taxon>
        <taxon>Embryophyta</taxon>
        <taxon>Tracheophyta</taxon>
        <taxon>Spermatophyta</taxon>
        <taxon>Magnoliopsida</taxon>
        <taxon>Liliopsida</taxon>
        <taxon>Asparagales</taxon>
        <taxon>Orchidaceae</taxon>
        <taxon>Orchidoideae</taxon>
        <taxon>Orchideae</taxon>
        <taxon>Orchidinae</taxon>
        <taxon>Platanthera</taxon>
    </lineage>
</organism>
<dbReference type="Proteomes" id="UP001412067">
    <property type="component" value="Unassembled WGS sequence"/>
</dbReference>
<dbReference type="SUPFAM" id="SSF54001">
    <property type="entry name" value="Cysteine proteinases"/>
    <property type="match status" value="1"/>
</dbReference>
<gene>
    <name evidence="10" type="primary">UBP25</name>
    <name evidence="10" type="ORF">KSP40_PGU016911</name>
</gene>
<evidence type="ECO:0000256" key="6">
    <source>
        <dbReference type="ARBA" id="ARBA00022801"/>
    </source>
</evidence>
<evidence type="ECO:0000313" key="10">
    <source>
        <dbReference type="EMBL" id="KAK8967821.1"/>
    </source>
</evidence>
<evidence type="ECO:0000256" key="8">
    <source>
        <dbReference type="SAM" id="MobiDB-lite"/>
    </source>
</evidence>
<dbReference type="InterPro" id="IPR050164">
    <property type="entry name" value="Peptidase_C19"/>
</dbReference>
<evidence type="ECO:0000256" key="7">
    <source>
        <dbReference type="ARBA" id="ARBA00022807"/>
    </source>
</evidence>
<dbReference type="Pfam" id="PF00443">
    <property type="entry name" value="UCH"/>
    <property type="match status" value="1"/>
</dbReference>
<dbReference type="InterPro" id="IPR001394">
    <property type="entry name" value="Peptidase_C19_UCH"/>
</dbReference>
<dbReference type="EC" id="3.4.19.12" evidence="3"/>
<dbReference type="PANTHER" id="PTHR24006">
    <property type="entry name" value="UBIQUITIN CARBOXYL-TERMINAL HYDROLASE"/>
    <property type="match status" value="1"/>
</dbReference>
<dbReference type="EMBL" id="JBBWWR010000004">
    <property type="protein sequence ID" value="KAK8967821.1"/>
    <property type="molecule type" value="Genomic_DNA"/>
</dbReference>
<feature type="compositionally biased region" description="Basic and acidic residues" evidence="8">
    <location>
        <begin position="443"/>
        <end position="463"/>
    </location>
</feature>
<accession>A0ABR2MWL2</accession>
<dbReference type="PANTHER" id="PTHR24006:SF758">
    <property type="entry name" value="UBIQUITIN CARBOXYL-TERMINAL HYDROLASE 36"/>
    <property type="match status" value="1"/>
</dbReference>
<reference evidence="10 11" key="1">
    <citation type="journal article" date="2022" name="Nat. Plants">
        <title>Genomes of leafy and leafless Platanthera orchids illuminate the evolution of mycoheterotrophy.</title>
        <authorList>
            <person name="Li M.H."/>
            <person name="Liu K.W."/>
            <person name="Li Z."/>
            <person name="Lu H.C."/>
            <person name="Ye Q.L."/>
            <person name="Zhang D."/>
            <person name="Wang J.Y."/>
            <person name="Li Y.F."/>
            <person name="Zhong Z.M."/>
            <person name="Liu X."/>
            <person name="Yu X."/>
            <person name="Liu D.K."/>
            <person name="Tu X.D."/>
            <person name="Liu B."/>
            <person name="Hao Y."/>
            <person name="Liao X.Y."/>
            <person name="Jiang Y.T."/>
            <person name="Sun W.H."/>
            <person name="Chen J."/>
            <person name="Chen Y.Q."/>
            <person name="Ai Y."/>
            <person name="Zhai J.W."/>
            <person name="Wu S.S."/>
            <person name="Zhou Z."/>
            <person name="Hsiao Y.Y."/>
            <person name="Wu W.L."/>
            <person name="Chen Y.Y."/>
            <person name="Lin Y.F."/>
            <person name="Hsu J.L."/>
            <person name="Li C.Y."/>
            <person name="Wang Z.W."/>
            <person name="Zhao X."/>
            <person name="Zhong W.Y."/>
            <person name="Ma X.K."/>
            <person name="Ma L."/>
            <person name="Huang J."/>
            <person name="Chen G.Z."/>
            <person name="Huang M.Z."/>
            <person name="Huang L."/>
            <person name="Peng D.H."/>
            <person name="Luo Y.B."/>
            <person name="Zou S.Q."/>
            <person name="Chen S.P."/>
            <person name="Lan S."/>
            <person name="Tsai W.C."/>
            <person name="Van de Peer Y."/>
            <person name="Liu Z.J."/>
        </authorList>
    </citation>
    <scope>NUCLEOTIDE SEQUENCE [LARGE SCALE GENOMIC DNA]</scope>
    <source>
        <strain evidence="10">Lor288</strain>
    </source>
</reference>
<evidence type="ECO:0000256" key="1">
    <source>
        <dbReference type="ARBA" id="ARBA00000707"/>
    </source>
</evidence>
<feature type="domain" description="USP" evidence="9">
    <location>
        <begin position="30"/>
        <end position="358"/>
    </location>
</feature>
<keyword evidence="11" id="KW-1185">Reference proteome</keyword>
<comment type="similarity">
    <text evidence="2">Belongs to the peptidase C19 family.</text>
</comment>
<feature type="region of interest" description="Disordered" evidence="8">
    <location>
        <begin position="420"/>
        <end position="464"/>
    </location>
</feature>
<keyword evidence="4" id="KW-0645">Protease</keyword>
<dbReference type="Gene3D" id="3.90.70.10">
    <property type="entry name" value="Cysteine proteinases"/>
    <property type="match status" value="1"/>
</dbReference>
<proteinExistence type="inferred from homology"/>
<dbReference type="CDD" id="cd02661">
    <property type="entry name" value="Peptidase_C19E"/>
    <property type="match status" value="1"/>
</dbReference>
<dbReference type="PROSITE" id="PS00972">
    <property type="entry name" value="USP_1"/>
    <property type="match status" value="1"/>
</dbReference>